<proteinExistence type="predicted"/>
<keyword evidence="2" id="KW-1185">Reference proteome</keyword>
<name>A0A3P7N318_CYLGO</name>
<gene>
    <name evidence="1" type="ORF">CGOC_LOCUS13292</name>
</gene>
<accession>A0A3P7N318</accession>
<reference evidence="1 2" key="1">
    <citation type="submission" date="2018-11" db="EMBL/GenBank/DDBJ databases">
        <authorList>
            <consortium name="Pathogen Informatics"/>
        </authorList>
    </citation>
    <scope>NUCLEOTIDE SEQUENCE [LARGE SCALE GENOMIC DNA]</scope>
</reference>
<evidence type="ECO:0000313" key="1">
    <source>
        <dbReference type="EMBL" id="VDN36725.1"/>
    </source>
</evidence>
<dbReference type="AlphaFoldDB" id="A0A3P7N318"/>
<organism evidence="1 2">
    <name type="scientific">Cylicostephanus goldi</name>
    <name type="common">Nematode worm</name>
    <dbReference type="NCBI Taxonomy" id="71465"/>
    <lineage>
        <taxon>Eukaryota</taxon>
        <taxon>Metazoa</taxon>
        <taxon>Ecdysozoa</taxon>
        <taxon>Nematoda</taxon>
        <taxon>Chromadorea</taxon>
        <taxon>Rhabditida</taxon>
        <taxon>Rhabditina</taxon>
        <taxon>Rhabditomorpha</taxon>
        <taxon>Strongyloidea</taxon>
        <taxon>Strongylidae</taxon>
        <taxon>Cylicostephanus</taxon>
    </lineage>
</organism>
<dbReference type="EMBL" id="UYRV01129915">
    <property type="protein sequence ID" value="VDN36725.1"/>
    <property type="molecule type" value="Genomic_DNA"/>
</dbReference>
<protein>
    <submittedName>
        <fullName evidence="1">Uncharacterized protein</fullName>
    </submittedName>
</protein>
<evidence type="ECO:0000313" key="2">
    <source>
        <dbReference type="Proteomes" id="UP000271889"/>
    </source>
</evidence>
<sequence length="62" mass="7251">MFWVEMDHFAKFPLIPQAHLRRRPPPQPPLPLPPLLPLLPLRHLHQVLDQVIEIPPPLSLFV</sequence>
<dbReference type="Proteomes" id="UP000271889">
    <property type="component" value="Unassembled WGS sequence"/>
</dbReference>